<feature type="compositionally biased region" description="Basic residues" evidence="1">
    <location>
        <begin position="22"/>
        <end position="35"/>
    </location>
</feature>
<evidence type="ECO:0000313" key="3">
    <source>
        <dbReference type="Proteomes" id="UP000800235"/>
    </source>
</evidence>
<dbReference type="PANTHER" id="PTHR28186">
    <property type="entry name" value="MEIOTICALLY UP-REGULATED GENE 9 PROTEIN"/>
    <property type="match status" value="1"/>
</dbReference>
<name>A0A9P4NLI2_9PEZI</name>
<feature type="compositionally biased region" description="Gly residues" evidence="1">
    <location>
        <begin position="291"/>
        <end position="304"/>
    </location>
</feature>
<organism evidence="2 3">
    <name type="scientific">Tothia fuscella</name>
    <dbReference type="NCBI Taxonomy" id="1048955"/>
    <lineage>
        <taxon>Eukaryota</taxon>
        <taxon>Fungi</taxon>
        <taxon>Dikarya</taxon>
        <taxon>Ascomycota</taxon>
        <taxon>Pezizomycotina</taxon>
        <taxon>Dothideomycetes</taxon>
        <taxon>Pleosporomycetidae</taxon>
        <taxon>Venturiales</taxon>
        <taxon>Cylindrosympodiaceae</taxon>
        <taxon>Tothia</taxon>
    </lineage>
</organism>
<feature type="compositionally biased region" description="Polar residues" evidence="1">
    <location>
        <begin position="338"/>
        <end position="350"/>
    </location>
</feature>
<feature type="region of interest" description="Disordered" evidence="1">
    <location>
        <begin position="134"/>
        <end position="194"/>
    </location>
</feature>
<gene>
    <name evidence="2" type="ORF">EJ08DRAFT_699964</name>
</gene>
<dbReference type="PANTHER" id="PTHR28186:SF1">
    <property type="entry name" value="MEIOTICALLY UP-REGULATED GENE 9 PROTEIN"/>
    <property type="match status" value="1"/>
</dbReference>
<proteinExistence type="predicted"/>
<reference evidence="2" key="1">
    <citation type="journal article" date="2020" name="Stud. Mycol.">
        <title>101 Dothideomycetes genomes: a test case for predicting lifestyles and emergence of pathogens.</title>
        <authorList>
            <person name="Haridas S."/>
            <person name="Albert R."/>
            <person name="Binder M."/>
            <person name="Bloem J."/>
            <person name="Labutti K."/>
            <person name="Salamov A."/>
            <person name="Andreopoulos B."/>
            <person name="Baker S."/>
            <person name="Barry K."/>
            <person name="Bills G."/>
            <person name="Bluhm B."/>
            <person name="Cannon C."/>
            <person name="Castanera R."/>
            <person name="Culley D."/>
            <person name="Daum C."/>
            <person name="Ezra D."/>
            <person name="Gonzalez J."/>
            <person name="Henrissat B."/>
            <person name="Kuo A."/>
            <person name="Liang C."/>
            <person name="Lipzen A."/>
            <person name="Lutzoni F."/>
            <person name="Magnuson J."/>
            <person name="Mondo S."/>
            <person name="Nolan M."/>
            <person name="Ohm R."/>
            <person name="Pangilinan J."/>
            <person name="Park H.-J."/>
            <person name="Ramirez L."/>
            <person name="Alfaro M."/>
            <person name="Sun H."/>
            <person name="Tritt A."/>
            <person name="Yoshinaga Y."/>
            <person name="Zwiers L.-H."/>
            <person name="Turgeon B."/>
            <person name="Goodwin S."/>
            <person name="Spatafora J."/>
            <person name="Crous P."/>
            <person name="Grigoriev I."/>
        </authorList>
    </citation>
    <scope>NUCLEOTIDE SEQUENCE</scope>
    <source>
        <strain evidence="2">CBS 130266</strain>
    </source>
</reference>
<feature type="compositionally biased region" description="Polar residues" evidence="1">
    <location>
        <begin position="233"/>
        <end position="261"/>
    </location>
</feature>
<evidence type="ECO:0000313" key="2">
    <source>
        <dbReference type="EMBL" id="KAF2426500.1"/>
    </source>
</evidence>
<comment type="caution">
    <text evidence="2">The sequence shown here is derived from an EMBL/GenBank/DDBJ whole genome shotgun (WGS) entry which is preliminary data.</text>
</comment>
<feature type="compositionally biased region" description="Polar residues" evidence="1">
    <location>
        <begin position="173"/>
        <end position="194"/>
    </location>
</feature>
<dbReference type="InterPro" id="IPR018809">
    <property type="entry name" value="DUF2406"/>
</dbReference>
<evidence type="ECO:0000256" key="1">
    <source>
        <dbReference type="SAM" id="MobiDB-lite"/>
    </source>
</evidence>
<accession>A0A9P4NLI2</accession>
<feature type="region of interest" description="Disordered" evidence="1">
    <location>
        <begin position="208"/>
        <end position="374"/>
    </location>
</feature>
<sequence>MESQRPAQNRPRAQSGFSFKSNHSKHSKNSSKGKNGHNLPPSHDPHEDKPHLSNTTKANPNAAITELQPVAAALEASTMGSLNAHQYKDVYGNPITDPDPSNPTRHRLERPLDTIRAFEFMMDGEYNRKRRESVMFRPGNGGADNNMDSRRSSSYWGPNQDQGMNGSRLGLNHHNNGAYYNQRNGPNNRDSYYEGQNRQRYGVRQHSDPALNRYNNGQGQGQGVYPQPNYGQSSATVNTGGSNGSASDQWHPSTDPSSENSSIERAKGEGHDGQQAHREPISEEGRYTYGNGNGNGNGNGGGYHPGYMNGGAPPAPPPKNAPAAQRQVIKLGDGGSGSSPMPLNASSGNTGRAAYGGEENKRKSWLKRRFSKKE</sequence>
<feature type="compositionally biased region" description="Polar residues" evidence="1">
    <location>
        <begin position="152"/>
        <end position="165"/>
    </location>
</feature>
<feature type="compositionally biased region" description="Low complexity" evidence="1">
    <location>
        <begin position="223"/>
        <end position="232"/>
    </location>
</feature>
<keyword evidence="3" id="KW-1185">Reference proteome</keyword>
<protein>
    <submittedName>
        <fullName evidence="2">Uncharacterized protein</fullName>
    </submittedName>
</protein>
<feature type="compositionally biased region" description="Basic residues" evidence="1">
    <location>
        <begin position="363"/>
        <end position="374"/>
    </location>
</feature>
<feature type="region of interest" description="Disordered" evidence="1">
    <location>
        <begin position="1"/>
        <end position="60"/>
    </location>
</feature>
<dbReference type="AlphaFoldDB" id="A0A9P4NLI2"/>
<dbReference type="OrthoDB" id="5330253at2759"/>
<feature type="compositionally biased region" description="Basic and acidic residues" evidence="1">
    <location>
        <begin position="262"/>
        <end position="286"/>
    </location>
</feature>
<dbReference type="EMBL" id="MU007064">
    <property type="protein sequence ID" value="KAF2426500.1"/>
    <property type="molecule type" value="Genomic_DNA"/>
</dbReference>
<dbReference type="Pfam" id="PF10295">
    <property type="entry name" value="DUF2406"/>
    <property type="match status" value="1"/>
</dbReference>
<dbReference type="Proteomes" id="UP000800235">
    <property type="component" value="Unassembled WGS sequence"/>
</dbReference>